<dbReference type="Pfam" id="PF00646">
    <property type="entry name" value="F-box"/>
    <property type="match status" value="1"/>
</dbReference>
<dbReference type="Gene3D" id="1.20.1280.50">
    <property type="match status" value="1"/>
</dbReference>
<dbReference type="PANTHER" id="PTHR31639">
    <property type="entry name" value="F-BOX PROTEIN-LIKE"/>
    <property type="match status" value="1"/>
</dbReference>
<dbReference type="PANTHER" id="PTHR31639:SF312">
    <property type="entry name" value="CYCLIN-LIKE F-BOX"/>
    <property type="match status" value="1"/>
</dbReference>
<dbReference type="PROSITE" id="PS50181">
    <property type="entry name" value="FBOX"/>
    <property type="match status" value="1"/>
</dbReference>
<dbReference type="Pfam" id="PF24758">
    <property type="entry name" value="LRR_At5g56370"/>
    <property type="match status" value="1"/>
</dbReference>
<dbReference type="Gene3D" id="3.80.10.10">
    <property type="entry name" value="Ribonuclease Inhibitor"/>
    <property type="match status" value="1"/>
</dbReference>
<protein>
    <submittedName>
        <fullName evidence="2">F-box domain, leucine-rich repeat domain superfamily, F-box-like domain superfamily</fullName>
    </submittedName>
</protein>
<reference evidence="2" key="2">
    <citation type="submission" date="2020-06" db="EMBL/GenBank/DDBJ databases">
        <title>Helianthus annuus Genome sequencing and assembly Release 2.</title>
        <authorList>
            <person name="Gouzy J."/>
            <person name="Langlade N."/>
            <person name="Munos S."/>
        </authorList>
    </citation>
    <scope>NUCLEOTIDE SEQUENCE</scope>
    <source>
        <tissue evidence="2">Leaves</tissue>
    </source>
</reference>
<proteinExistence type="predicted"/>
<dbReference type="InterPro" id="IPR032675">
    <property type="entry name" value="LRR_dom_sf"/>
</dbReference>
<name>A0A9K3DW97_HELAN</name>
<comment type="caution">
    <text evidence="2">The sequence shown here is derived from an EMBL/GenBank/DDBJ whole genome shotgun (WGS) entry which is preliminary data.</text>
</comment>
<feature type="domain" description="F-box" evidence="1">
    <location>
        <begin position="16"/>
        <end position="69"/>
    </location>
</feature>
<reference evidence="2" key="1">
    <citation type="journal article" date="2017" name="Nature">
        <title>The sunflower genome provides insights into oil metabolism, flowering and Asterid evolution.</title>
        <authorList>
            <person name="Badouin H."/>
            <person name="Gouzy J."/>
            <person name="Grassa C.J."/>
            <person name="Murat F."/>
            <person name="Staton S.E."/>
            <person name="Cottret L."/>
            <person name="Lelandais-Briere C."/>
            <person name="Owens G.L."/>
            <person name="Carrere S."/>
            <person name="Mayjonade B."/>
            <person name="Legrand L."/>
            <person name="Gill N."/>
            <person name="Kane N.C."/>
            <person name="Bowers J.E."/>
            <person name="Hubner S."/>
            <person name="Bellec A."/>
            <person name="Berard A."/>
            <person name="Berges H."/>
            <person name="Blanchet N."/>
            <person name="Boniface M.C."/>
            <person name="Brunel D."/>
            <person name="Catrice O."/>
            <person name="Chaidir N."/>
            <person name="Claudel C."/>
            <person name="Donnadieu C."/>
            <person name="Faraut T."/>
            <person name="Fievet G."/>
            <person name="Helmstetter N."/>
            <person name="King M."/>
            <person name="Knapp S.J."/>
            <person name="Lai Z."/>
            <person name="Le Paslier M.C."/>
            <person name="Lippi Y."/>
            <person name="Lorenzon L."/>
            <person name="Mandel J.R."/>
            <person name="Marage G."/>
            <person name="Marchand G."/>
            <person name="Marquand E."/>
            <person name="Bret-Mestries E."/>
            <person name="Morien E."/>
            <person name="Nambeesan S."/>
            <person name="Nguyen T."/>
            <person name="Pegot-Espagnet P."/>
            <person name="Pouilly N."/>
            <person name="Raftis F."/>
            <person name="Sallet E."/>
            <person name="Schiex T."/>
            <person name="Thomas J."/>
            <person name="Vandecasteele C."/>
            <person name="Vares D."/>
            <person name="Vear F."/>
            <person name="Vautrin S."/>
            <person name="Crespi M."/>
            <person name="Mangin B."/>
            <person name="Burke J.M."/>
            <person name="Salse J."/>
            <person name="Munos S."/>
            <person name="Vincourt P."/>
            <person name="Rieseberg L.H."/>
            <person name="Langlade N.B."/>
        </authorList>
    </citation>
    <scope>NUCLEOTIDE SEQUENCE</scope>
    <source>
        <tissue evidence="2">Leaves</tissue>
    </source>
</reference>
<evidence type="ECO:0000313" key="3">
    <source>
        <dbReference type="Proteomes" id="UP000215914"/>
    </source>
</evidence>
<dbReference type="EMBL" id="MNCJ02000331">
    <property type="protein sequence ID" value="KAF5762048.1"/>
    <property type="molecule type" value="Genomic_DNA"/>
</dbReference>
<dbReference type="SUPFAM" id="SSF52047">
    <property type="entry name" value="RNI-like"/>
    <property type="match status" value="1"/>
</dbReference>
<sequence length="265" mass="30687">MELIHGTHKASKFASQDFITNLPDNVVTNILDRLLLRDAVRTSILSKSWRFKWTMLSQLVIDPNFFGYLSVTKYRNHHVRIINRILLHLRGAITKFFLSIDEVIDIEDINHWILFLSRKGIKDLTIRNSYATPLKLHAHLFSCLELKHLSLSNCYFNPPPTFYGFPNLLSLNLSVVFEENTKLGPFFTGCPLLESLTINDRRKVGKVKLVEIAKLENLKILLLRLYDLDIKMIKSSSTIFELLGSLPKLLDLHLNFQDCHVRLKC</sequence>
<dbReference type="InterPro" id="IPR036047">
    <property type="entry name" value="F-box-like_dom_sf"/>
</dbReference>
<dbReference type="AlphaFoldDB" id="A0A9K3DW97"/>
<dbReference type="Proteomes" id="UP000215914">
    <property type="component" value="Unassembled WGS sequence"/>
</dbReference>
<dbReference type="InterPro" id="IPR055411">
    <property type="entry name" value="LRR_FXL15/At3g58940/PEG3-like"/>
</dbReference>
<keyword evidence="3" id="KW-1185">Reference proteome</keyword>
<evidence type="ECO:0000259" key="1">
    <source>
        <dbReference type="PROSITE" id="PS50181"/>
    </source>
</evidence>
<gene>
    <name evidence="2" type="ORF">HanXRQr2_Chr16g0772361</name>
</gene>
<dbReference type="SUPFAM" id="SSF81383">
    <property type="entry name" value="F-box domain"/>
    <property type="match status" value="1"/>
</dbReference>
<dbReference type="InterPro" id="IPR001810">
    <property type="entry name" value="F-box_dom"/>
</dbReference>
<accession>A0A9K3DW97</accession>
<evidence type="ECO:0000313" key="2">
    <source>
        <dbReference type="EMBL" id="KAF5762048.1"/>
    </source>
</evidence>
<organism evidence="2 3">
    <name type="scientific">Helianthus annuus</name>
    <name type="common">Common sunflower</name>
    <dbReference type="NCBI Taxonomy" id="4232"/>
    <lineage>
        <taxon>Eukaryota</taxon>
        <taxon>Viridiplantae</taxon>
        <taxon>Streptophyta</taxon>
        <taxon>Embryophyta</taxon>
        <taxon>Tracheophyta</taxon>
        <taxon>Spermatophyta</taxon>
        <taxon>Magnoliopsida</taxon>
        <taxon>eudicotyledons</taxon>
        <taxon>Gunneridae</taxon>
        <taxon>Pentapetalae</taxon>
        <taxon>asterids</taxon>
        <taxon>campanulids</taxon>
        <taxon>Asterales</taxon>
        <taxon>Asteraceae</taxon>
        <taxon>Asteroideae</taxon>
        <taxon>Heliantheae alliance</taxon>
        <taxon>Heliantheae</taxon>
        <taxon>Helianthus</taxon>
    </lineage>
</organism>
<dbReference type="Gramene" id="mRNA:HanXRQr2_Chr16g0772361">
    <property type="protein sequence ID" value="CDS:HanXRQr2_Chr16g0772361.1"/>
    <property type="gene ID" value="HanXRQr2_Chr16g0772361"/>
</dbReference>